<proteinExistence type="predicted"/>
<gene>
    <name evidence="2" type="ORF">BOTBODRAFT_349540</name>
</gene>
<keyword evidence="1" id="KW-0472">Membrane</keyword>
<keyword evidence="1" id="KW-1133">Transmembrane helix</keyword>
<dbReference type="AlphaFoldDB" id="A0A067MR90"/>
<organism evidence="2 3">
    <name type="scientific">Botryobasidium botryosum (strain FD-172 SS1)</name>
    <dbReference type="NCBI Taxonomy" id="930990"/>
    <lineage>
        <taxon>Eukaryota</taxon>
        <taxon>Fungi</taxon>
        <taxon>Dikarya</taxon>
        <taxon>Basidiomycota</taxon>
        <taxon>Agaricomycotina</taxon>
        <taxon>Agaricomycetes</taxon>
        <taxon>Cantharellales</taxon>
        <taxon>Botryobasidiaceae</taxon>
        <taxon>Botryobasidium</taxon>
    </lineage>
</organism>
<dbReference type="EMBL" id="KL198038">
    <property type="protein sequence ID" value="KDQ14347.1"/>
    <property type="molecule type" value="Genomic_DNA"/>
</dbReference>
<name>A0A067MR90_BOTB1</name>
<dbReference type="Proteomes" id="UP000027195">
    <property type="component" value="Unassembled WGS sequence"/>
</dbReference>
<keyword evidence="3" id="KW-1185">Reference proteome</keyword>
<feature type="transmembrane region" description="Helical" evidence="1">
    <location>
        <begin position="86"/>
        <end position="104"/>
    </location>
</feature>
<keyword evidence="1" id="KW-0812">Transmembrane</keyword>
<sequence>MVTILRARCVCVAVVYADRNLITDATHNHIFNHTARRQPHGTPDQKIWRNREPALRAHIEKPYRAGAERTKSYPSERKPKSIEGRLRVFMCIFFLGCGILTFHTSF</sequence>
<accession>A0A067MR90</accession>
<evidence type="ECO:0000256" key="1">
    <source>
        <dbReference type="SAM" id="Phobius"/>
    </source>
</evidence>
<evidence type="ECO:0000313" key="3">
    <source>
        <dbReference type="Proteomes" id="UP000027195"/>
    </source>
</evidence>
<evidence type="ECO:0000313" key="2">
    <source>
        <dbReference type="EMBL" id="KDQ14347.1"/>
    </source>
</evidence>
<dbReference type="InParanoid" id="A0A067MR90"/>
<reference evidence="3" key="1">
    <citation type="journal article" date="2014" name="Proc. Natl. Acad. Sci. U.S.A.">
        <title>Extensive sampling of basidiomycete genomes demonstrates inadequacy of the white-rot/brown-rot paradigm for wood decay fungi.</title>
        <authorList>
            <person name="Riley R."/>
            <person name="Salamov A.A."/>
            <person name="Brown D.W."/>
            <person name="Nagy L.G."/>
            <person name="Floudas D."/>
            <person name="Held B.W."/>
            <person name="Levasseur A."/>
            <person name="Lombard V."/>
            <person name="Morin E."/>
            <person name="Otillar R."/>
            <person name="Lindquist E.A."/>
            <person name="Sun H."/>
            <person name="LaButti K.M."/>
            <person name="Schmutz J."/>
            <person name="Jabbour D."/>
            <person name="Luo H."/>
            <person name="Baker S.E."/>
            <person name="Pisabarro A.G."/>
            <person name="Walton J.D."/>
            <person name="Blanchette R.A."/>
            <person name="Henrissat B."/>
            <person name="Martin F."/>
            <person name="Cullen D."/>
            <person name="Hibbett D.S."/>
            <person name="Grigoriev I.V."/>
        </authorList>
    </citation>
    <scope>NUCLEOTIDE SEQUENCE [LARGE SCALE GENOMIC DNA]</scope>
    <source>
        <strain evidence="3">FD-172 SS1</strain>
    </source>
</reference>
<dbReference type="HOGENOM" id="CLU_2222816_0_0_1"/>
<protein>
    <submittedName>
        <fullName evidence="2">Uncharacterized protein</fullName>
    </submittedName>
</protein>